<protein>
    <submittedName>
        <fullName evidence="1">Uncharacterized protein</fullName>
    </submittedName>
</protein>
<sequence length="111" mass="12239">MSVILLPSAQPKHQRLTSAHRCLIARIQDLCIDVSQRTEFYAMSMYSGHVHTVSISLYSRESVERGDYTSTWRSGEIYLPPSKNAQPDSLRQLTAAAEHLEGLLPPAGGAA</sequence>
<dbReference type="RefSeq" id="WP_092522248.1">
    <property type="nucleotide sequence ID" value="NZ_FNCI01000001.1"/>
</dbReference>
<reference evidence="1 2" key="1">
    <citation type="submission" date="2016-10" db="EMBL/GenBank/DDBJ databases">
        <authorList>
            <person name="de Groot N.N."/>
        </authorList>
    </citation>
    <scope>NUCLEOTIDE SEQUENCE [LARGE SCALE GENOMIC DNA]</scope>
    <source>
        <strain evidence="1 2">BH539</strain>
    </source>
</reference>
<dbReference type="EMBL" id="FNCI01000001">
    <property type="protein sequence ID" value="SDF69116.1"/>
    <property type="molecule type" value="Genomic_DNA"/>
</dbReference>
<organism evidence="1 2">
    <name type="scientific">Onishia taeanensis</name>
    <dbReference type="NCBI Taxonomy" id="284577"/>
    <lineage>
        <taxon>Bacteria</taxon>
        <taxon>Pseudomonadati</taxon>
        <taxon>Pseudomonadota</taxon>
        <taxon>Gammaproteobacteria</taxon>
        <taxon>Oceanospirillales</taxon>
        <taxon>Halomonadaceae</taxon>
        <taxon>Onishia</taxon>
    </lineage>
</organism>
<dbReference type="OrthoDB" id="9872611at2"/>
<proteinExistence type="predicted"/>
<name>A0A1G7N5A3_9GAMM</name>
<evidence type="ECO:0000313" key="2">
    <source>
        <dbReference type="Proteomes" id="UP000198641"/>
    </source>
</evidence>
<dbReference type="Proteomes" id="UP000198641">
    <property type="component" value="Unassembled WGS sequence"/>
</dbReference>
<dbReference type="AlphaFoldDB" id="A0A1G7N5A3"/>
<dbReference type="STRING" id="284577.SAMN05216571_101232"/>
<keyword evidence="2" id="KW-1185">Reference proteome</keyword>
<accession>A0A1G7N5A3</accession>
<evidence type="ECO:0000313" key="1">
    <source>
        <dbReference type="EMBL" id="SDF69116.1"/>
    </source>
</evidence>
<gene>
    <name evidence="1" type="ORF">SAMN05216571_101232</name>
</gene>